<protein>
    <recommendedName>
        <fullName evidence="3">glycine dehydrogenase (aminomethyl-transferring)</fullName>
        <ecNumber evidence="3">1.4.4.2</ecNumber>
    </recommendedName>
</protein>
<dbReference type="InterPro" id="IPR049316">
    <property type="entry name" value="GDC-P_C"/>
</dbReference>
<evidence type="ECO:0000256" key="1">
    <source>
        <dbReference type="ARBA" id="ARBA00001933"/>
    </source>
</evidence>
<dbReference type="InterPro" id="IPR015422">
    <property type="entry name" value="PyrdxlP-dep_Trfase_small"/>
</dbReference>
<dbReference type="GO" id="GO:0019464">
    <property type="term" value="P:glycine decarboxylation via glycine cleavage system"/>
    <property type="evidence" value="ECO:0007669"/>
    <property type="project" value="TreeGrafter"/>
</dbReference>
<dbReference type="Gene3D" id="3.90.1150.10">
    <property type="entry name" value="Aspartate Aminotransferase, domain 1"/>
    <property type="match status" value="1"/>
</dbReference>
<evidence type="ECO:0000256" key="6">
    <source>
        <dbReference type="ARBA" id="ARBA00049026"/>
    </source>
</evidence>
<evidence type="ECO:0000259" key="7">
    <source>
        <dbReference type="Pfam" id="PF02347"/>
    </source>
</evidence>
<dbReference type="FunFam" id="3.90.1150.10:FF:000014">
    <property type="entry name" value="Probable glycine dehydrogenase (decarboxylating) subunit 2"/>
    <property type="match status" value="1"/>
</dbReference>
<dbReference type="EC" id="1.4.4.2" evidence="3"/>
<name>A0A7C5PR59_9BACT</name>
<feature type="domain" description="Glycine cleavage system P-protein N-terminal" evidence="7">
    <location>
        <begin position="41"/>
        <end position="290"/>
    </location>
</feature>
<dbReference type="GO" id="GO:0005960">
    <property type="term" value="C:glycine cleavage complex"/>
    <property type="evidence" value="ECO:0007669"/>
    <property type="project" value="TreeGrafter"/>
</dbReference>
<dbReference type="Gene3D" id="6.20.440.10">
    <property type="match status" value="1"/>
</dbReference>
<comment type="function">
    <text evidence="2">The glycine cleavage system catalyzes the degradation of glycine. The P protein binds the alpha-amino group of glycine through its pyridoxal phosphate cofactor; CO(2) is released and the remaining methylamine moiety is then transferred to the lipoamide cofactor of the H protein.</text>
</comment>
<comment type="cofactor">
    <cofactor evidence="1">
        <name>pyridoxal 5'-phosphate</name>
        <dbReference type="ChEBI" id="CHEBI:597326"/>
    </cofactor>
</comment>
<dbReference type="Gene3D" id="3.40.640.10">
    <property type="entry name" value="Type I PLP-dependent aspartate aminotransferase-like (Major domain)"/>
    <property type="match status" value="1"/>
</dbReference>
<sequence>MNLIFEKSKDGRKSFNLPESDVSLKNFPKELSRSDLDLPEISELDLIRHFINLSRLNFSVDTQFYPLGSCTMKYNPKILEKAASIPEFTNLHPFFSILPGCEDMCRGALEIIADFQDVLCEITGMDSATINPMAGAHGELTGIMIISSYHKSKNSKRTKVIVPDSSHGTNPASASMVGYEVVTIPSNSEGEMDVDELKKHLDTDVAAVMMTCPNTLGLFEKNIKQISEMAHSVGALMYYDGANLNAIMGKVRPGDLGFDVIHVNVHKTFGTPHGGGGPGAGPVGVKKFLEEFLPIPRVKREDSSLVVVSNSDKSIGHISSFFGNFAVVLKAYLYIKLLGSDGIKYSAEMAVLNANYVMNRLKEYLKLPFDRTCMHECVFSLSEMAKKGANALDFAKYLIDMGFHPPTIYFPLIVKEAFMIEPTETESKETLDKFVDSIIDAVKLAEQNAQVFKEFPKTTVISRPDETKAAKDLIVKYEKVVS</sequence>
<gene>
    <name evidence="9" type="ORF">ENL70_05030</name>
</gene>
<dbReference type="GO" id="GO:0005829">
    <property type="term" value="C:cytosol"/>
    <property type="evidence" value="ECO:0007669"/>
    <property type="project" value="TreeGrafter"/>
</dbReference>
<comment type="caution">
    <text evidence="9">The sequence shown here is derived from an EMBL/GenBank/DDBJ whole genome shotgun (WGS) entry which is preliminary data.</text>
</comment>
<dbReference type="InterPro" id="IPR020581">
    <property type="entry name" value="GDC_P"/>
</dbReference>
<dbReference type="PANTHER" id="PTHR11773">
    <property type="entry name" value="GLYCINE DEHYDROGENASE, DECARBOXYLATING"/>
    <property type="match status" value="1"/>
</dbReference>
<dbReference type="GO" id="GO:0030170">
    <property type="term" value="F:pyridoxal phosphate binding"/>
    <property type="evidence" value="ECO:0007669"/>
    <property type="project" value="TreeGrafter"/>
</dbReference>
<dbReference type="FunFam" id="3.40.640.10:FF:000224">
    <property type="entry name" value="Probable glycine dehydrogenase (decarboxylating) subunit 2"/>
    <property type="match status" value="1"/>
</dbReference>
<dbReference type="GO" id="GO:0016594">
    <property type="term" value="F:glycine binding"/>
    <property type="evidence" value="ECO:0007669"/>
    <property type="project" value="TreeGrafter"/>
</dbReference>
<comment type="catalytic activity">
    <reaction evidence="6">
        <text>N(6)-[(R)-lipoyl]-L-lysyl-[glycine-cleavage complex H protein] + glycine + H(+) = N(6)-[(R)-S(8)-aminomethyldihydrolipoyl]-L-lysyl-[glycine-cleavage complex H protein] + CO2</text>
        <dbReference type="Rhea" id="RHEA:24304"/>
        <dbReference type="Rhea" id="RHEA-COMP:10494"/>
        <dbReference type="Rhea" id="RHEA-COMP:10495"/>
        <dbReference type="ChEBI" id="CHEBI:15378"/>
        <dbReference type="ChEBI" id="CHEBI:16526"/>
        <dbReference type="ChEBI" id="CHEBI:57305"/>
        <dbReference type="ChEBI" id="CHEBI:83099"/>
        <dbReference type="ChEBI" id="CHEBI:83143"/>
        <dbReference type="EC" id="1.4.4.2"/>
    </reaction>
</comment>
<dbReference type="Pfam" id="PF21478">
    <property type="entry name" value="GcvP2_C"/>
    <property type="match status" value="1"/>
</dbReference>
<proteinExistence type="predicted"/>
<dbReference type="InterPro" id="IPR015424">
    <property type="entry name" value="PyrdxlP-dep_Trfase"/>
</dbReference>
<feature type="domain" description="Glycine dehydrogenase C-terminal" evidence="8">
    <location>
        <begin position="347"/>
        <end position="442"/>
    </location>
</feature>
<dbReference type="SUPFAM" id="SSF53383">
    <property type="entry name" value="PLP-dependent transferases"/>
    <property type="match status" value="1"/>
</dbReference>
<dbReference type="EMBL" id="DRUY01000170">
    <property type="protein sequence ID" value="HHI65892.1"/>
    <property type="molecule type" value="Genomic_DNA"/>
</dbReference>
<evidence type="ECO:0000259" key="8">
    <source>
        <dbReference type="Pfam" id="PF21478"/>
    </source>
</evidence>
<evidence type="ECO:0000313" key="9">
    <source>
        <dbReference type="EMBL" id="HHI65892.1"/>
    </source>
</evidence>
<keyword evidence="4" id="KW-0663">Pyridoxal phosphate</keyword>
<dbReference type="AlphaFoldDB" id="A0A7C5PR59"/>
<evidence type="ECO:0000256" key="4">
    <source>
        <dbReference type="ARBA" id="ARBA00022898"/>
    </source>
</evidence>
<evidence type="ECO:0000256" key="5">
    <source>
        <dbReference type="ARBA" id="ARBA00023002"/>
    </source>
</evidence>
<reference evidence="9" key="1">
    <citation type="journal article" date="2020" name="mSystems">
        <title>Genome- and Community-Level Interaction Insights into Carbon Utilization and Element Cycling Functions of Hydrothermarchaeota in Hydrothermal Sediment.</title>
        <authorList>
            <person name="Zhou Z."/>
            <person name="Liu Y."/>
            <person name="Xu W."/>
            <person name="Pan J."/>
            <person name="Luo Z.H."/>
            <person name="Li M."/>
        </authorList>
    </citation>
    <scope>NUCLEOTIDE SEQUENCE [LARGE SCALE GENOMIC DNA]</scope>
    <source>
        <strain evidence="9">SpSt-1019</strain>
    </source>
</reference>
<dbReference type="Pfam" id="PF02347">
    <property type="entry name" value="GDC-P"/>
    <property type="match status" value="1"/>
</dbReference>
<evidence type="ECO:0000256" key="2">
    <source>
        <dbReference type="ARBA" id="ARBA00003788"/>
    </source>
</evidence>
<dbReference type="NCBIfam" id="NF003346">
    <property type="entry name" value="PRK04366.1"/>
    <property type="match status" value="1"/>
</dbReference>
<organism evidence="9">
    <name type="scientific">Thermodesulfobium narugense</name>
    <dbReference type="NCBI Taxonomy" id="184064"/>
    <lineage>
        <taxon>Bacteria</taxon>
        <taxon>Pseudomonadati</taxon>
        <taxon>Thermodesulfobiota</taxon>
        <taxon>Thermodesulfobiia</taxon>
        <taxon>Thermodesulfobiales</taxon>
        <taxon>Thermodesulfobiaceae</taxon>
        <taxon>Thermodesulfobium</taxon>
    </lineage>
</organism>
<dbReference type="GO" id="GO:0004375">
    <property type="term" value="F:glycine dehydrogenase (decarboxylating) activity"/>
    <property type="evidence" value="ECO:0007669"/>
    <property type="project" value="UniProtKB-EC"/>
</dbReference>
<accession>A0A7C5PR59</accession>
<dbReference type="PANTHER" id="PTHR11773:SF1">
    <property type="entry name" value="GLYCINE DEHYDROGENASE (DECARBOXYLATING), MITOCHONDRIAL"/>
    <property type="match status" value="1"/>
</dbReference>
<evidence type="ECO:0000256" key="3">
    <source>
        <dbReference type="ARBA" id="ARBA00012134"/>
    </source>
</evidence>
<dbReference type="InterPro" id="IPR049315">
    <property type="entry name" value="GDC-P_N"/>
</dbReference>
<keyword evidence="5" id="KW-0560">Oxidoreductase</keyword>
<dbReference type="InterPro" id="IPR015421">
    <property type="entry name" value="PyrdxlP-dep_Trfase_major"/>
</dbReference>